<dbReference type="Proteomes" id="UP000487596">
    <property type="component" value="Unassembled WGS sequence"/>
</dbReference>
<reference evidence="8 9" key="3">
    <citation type="journal article" date="2019" name="Nat. Med.">
        <title>A library of human gut bacterial isolates paired with longitudinal multiomics data enables mechanistic microbiome research.</title>
        <authorList>
            <person name="Poyet M."/>
            <person name="Groussin M."/>
            <person name="Gibbons S.M."/>
            <person name="Avila-Pacheco J."/>
            <person name="Jiang X."/>
            <person name="Kearney S.M."/>
            <person name="Perrotta A.R."/>
            <person name="Berdy B."/>
            <person name="Zhao S."/>
            <person name="Lieberman T.D."/>
            <person name="Swanson P.K."/>
            <person name="Smith M."/>
            <person name="Roesemann S."/>
            <person name="Alexander J.E."/>
            <person name="Rich S.A."/>
            <person name="Livny J."/>
            <person name="Vlamakis H."/>
            <person name="Clish C."/>
            <person name="Bullock K."/>
            <person name="Deik A."/>
            <person name="Scott J."/>
            <person name="Pierce K.A."/>
            <person name="Xavier R.J."/>
            <person name="Alm E.J."/>
        </authorList>
    </citation>
    <scope>NUCLEOTIDE SEQUENCE [LARGE SCALE GENOMIC DNA]</scope>
    <source>
        <strain evidence="5 9">BIOML-A16</strain>
        <strain evidence="4 12">BIOML-A62</strain>
        <strain evidence="6 10">BIOML-A7</strain>
        <strain evidence="2 11">BIOML-A73</strain>
        <strain evidence="3 8">BIOML-A74</strain>
    </source>
</reference>
<dbReference type="Proteomes" id="UP000474077">
    <property type="component" value="Unassembled WGS sequence"/>
</dbReference>
<reference evidence="1" key="2">
    <citation type="journal article" date="2019" name="bioRxiv">
        <title>Acquired interbacterial defense systems protect against interspecies antagonism in the human gut microbiome.</title>
        <authorList>
            <person name="Ross B.D."/>
            <person name="Verster A.J."/>
            <person name="Radey M.C."/>
            <person name="Schmidtke D.T."/>
            <person name="Pope C.E."/>
            <person name="Hoffman L.R."/>
            <person name="Hajjar A.M."/>
            <person name="Peterson S.B."/>
            <person name="Borenstein E."/>
            <person name="Mougous J.D."/>
        </authorList>
    </citation>
    <scope>NUCLEOTIDE SEQUENCE</scope>
    <source>
        <strain evidence="1">H204</strain>
    </source>
</reference>
<dbReference type="Proteomes" id="UP000438288">
    <property type="component" value="Unassembled WGS sequence"/>
</dbReference>
<dbReference type="AlphaFoldDB" id="A0A412K4R1"/>
<sequence length="71" mass="8418">MWQILYLQPICRRYLQRSNYLSTSALHAFGCRWQMFSCFFNFIVGGLRIKIRVTTVSHKTDSPLCPLCTLW</sequence>
<evidence type="ECO:0000313" key="9">
    <source>
        <dbReference type="Proteomes" id="UP000438288"/>
    </source>
</evidence>
<comment type="caution">
    <text evidence="2">The sequence shown here is derived from an EMBL/GenBank/DDBJ whole genome shotgun (WGS) entry which is preliminary data.</text>
</comment>
<evidence type="ECO:0000313" key="11">
    <source>
        <dbReference type="Proteomes" id="UP000474077"/>
    </source>
</evidence>
<evidence type="ECO:0000313" key="6">
    <source>
        <dbReference type="EMBL" id="KAB6425663.1"/>
    </source>
</evidence>
<reference evidence="1" key="4">
    <citation type="submission" date="2019-09" db="EMBL/GenBank/DDBJ databases">
        <authorList>
            <person name="Ross B.D."/>
            <person name="Verster A.J."/>
            <person name="Radey M.C."/>
            <person name="Schmidtke D.T."/>
            <person name="Pope C.E."/>
            <person name="Hoffman L.R."/>
            <person name="Hajjar A.M."/>
            <person name="Peterson S.B."/>
            <person name="Borenstein E."/>
            <person name="Mougous J.D."/>
        </authorList>
    </citation>
    <scope>NUCLEOTIDE SEQUENCE</scope>
    <source>
        <strain evidence="1">H204</strain>
    </source>
</reference>
<dbReference type="EMBL" id="VYQC01000001">
    <property type="protein sequence ID" value="KAA9050880.1"/>
    <property type="molecule type" value="Genomic_DNA"/>
</dbReference>
<evidence type="ECO:0000313" key="4">
    <source>
        <dbReference type="EMBL" id="KAB6130200.1"/>
    </source>
</evidence>
<keyword evidence="8" id="KW-1185">Reference proteome</keyword>
<evidence type="ECO:0000313" key="3">
    <source>
        <dbReference type="EMBL" id="KAB6089615.1"/>
    </source>
</evidence>
<evidence type="ECO:0000313" key="7">
    <source>
        <dbReference type="Proteomes" id="UP000327007"/>
    </source>
</evidence>
<dbReference type="Proteomes" id="UP000327007">
    <property type="component" value="Unassembled WGS sequence"/>
</dbReference>
<reference evidence="7" key="1">
    <citation type="journal article" date="2018" name="J. Anim. Genet.">
        <title>Acquired interbacterial defense systems protect against interspecies antagonism in the human gut microbiome.</title>
        <authorList>
            <person name="Ross B.D."/>
            <person name="Verster A.J."/>
            <person name="Radey M.C."/>
            <person name="Schmidtke D.T."/>
            <person name="Pope C.E."/>
            <person name="Hoffman L.R."/>
            <person name="Hajjar A."/>
            <person name="Peterson S.B."/>
            <person name="Borenstein E."/>
            <person name="Mougous J."/>
        </authorList>
    </citation>
    <scope>NUCLEOTIDE SEQUENCE [LARGE SCALE GENOMIC DNA]</scope>
    <source>
        <strain evidence="7">H204</strain>
    </source>
</reference>
<evidence type="ECO:0000313" key="12">
    <source>
        <dbReference type="Proteomes" id="UP000487596"/>
    </source>
</evidence>
<evidence type="ECO:0000313" key="5">
    <source>
        <dbReference type="EMBL" id="KAB6336561.1"/>
    </source>
</evidence>
<gene>
    <name evidence="1" type="ORF">F6S82_02820</name>
    <name evidence="4" type="ORF">GA424_24920</name>
    <name evidence="2" type="ORF">GA560_18640</name>
    <name evidence="3" type="ORF">GA574_06115</name>
    <name evidence="6" type="ORF">GAZ26_06915</name>
    <name evidence="5" type="ORF">GAZ43_22115</name>
</gene>
<organism evidence="2 11">
    <name type="scientific">Bacteroides xylanisolvens</name>
    <dbReference type="NCBI Taxonomy" id="371601"/>
    <lineage>
        <taxon>Bacteria</taxon>
        <taxon>Pseudomonadati</taxon>
        <taxon>Bacteroidota</taxon>
        <taxon>Bacteroidia</taxon>
        <taxon>Bacteroidales</taxon>
        <taxon>Bacteroidaceae</taxon>
        <taxon>Bacteroides</taxon>
    </lineage>
</organism>
<evidence type="ECO:0000313" key="2">
    <source>
        <dbReference type="EMBL" id="KAB6079853.1"/>
    </source>
</evidence>
<evidence type="ECO:0000313" key="10">
    <source>
        <dbReference type="Proteomes" id="UP000471447"/>
    </source>
</evidence>
<dbReference type="EMBL" id="WDCG01000005">
    <property type="protein sequence ID" value="KAB6425663.1"/>
    <property type="molecule type" value="Genomic_DNA"/>
</dbReference>
<dbReference type="EMBL" id="WDES01000007">
    <property type="protein sequence ID" value="KAB6089615.1"/>
    <property type="molecule type" value="Genomic_DNA"/>
</dbReference>
<accession>A0A412K4R1</accession>
<proteinExistence type="predicted"/>
<evidence type="ECO:0000313" key="1">
    <source>
        <dbReference type="EMBL" id="KAA9050880.1"/>
    </source>
</evidence>
<name>A0A412K4R1_9BACE</name>
<dbReference type="EMBL" id="WDEH01000074">
    <property type="protein sequence ID" value="KAB6130200.1"/>
    <property type="molecule type" value="Genomic_DNA"/>
</dbReference>
<dbReference type="EMBL" id="WDER01000062">
    <property type="protein sequence ID" value="KAB6079853.1"/>
    <property type="molecule type" value="Genomic_DNA"/>
</dbReference>
<dbReference type="Proteomes" id="UP000471447">
    <property type="component" value="Unassembled WGS sequence"/>
</dbReference>
<dbReference type="Proteomes" id="UP000435059">
    <property type="component" value="Unassembled WGS sequence"/>
</dbReference>
<dbReference type="EMBL" id="WDCP01000079">
    <property type="protein sequence ID" value="KAB6336561.1"/>
    <property type="molecule type" value="Genomic_DNA"/>
</dbReference>
<evidence type="ECO:0000313" key="8">
    <source>
        <dbReference type="Proteomes" id="UP000435059"/>
    </source>
</evidence>
<protein>
    <submittedName>
        <fullName evidence="2">Uncharacterized protein</fullName>
    </submittedName>
</protein>